<proteinExistence type="predicted"/>
<protein>
    <submittedName>
        <fullName evidence="2">Endodeoxyribonuclease RusA</fullName>
    </submittedName>
</protein>
<dbReference type="GO" id="GO:0006281">
    <property type="term" value="P:DNA repair"/>
    <property type="evidence" value="ECO:0007669"/>
    <property type="project" value="InterPro"/>
</dbReference>
<dbReference type="SUPFAM" id="SSF103084">
    <property type="entry name" value="Holliday junction resolvase RusA"/>
    <property type="match status" value="1"/>
</dbReference>
<evidence type="ECO:0000313" key="2">
    <source>
        <dbReference type="EMBL" id="TZG25600.1"/>
    </source>
</evidence>
<dbReference type="GO" id="GO:0006310">
    <property type="term" value="P:DNA recombination"/>
    <property type="evidence" value="ECO:0007669"/>
    <property type="project" value="InterPro"/>
</dbReference>
<dbReference type="GO" id="GO:0000287">
    <property type="term" value="F:magnesium ion binding"/>
    <property type="evidence" value="ECO:0007669"/>
    <property type="project" value="InterPro"/>
</dbReference>
<dbReference type="Gene3D" id="3.30.1330.70">
    <property type="entry name" value="Holliday junction resolvase RusA"/>
    <property type="match status" value="1"/>
</dbReference>
<dbReference type="Proteomes" id="UP000322077">
    <property type="component" value="Unassembled WGS sequence"/>
</dbReference>
<comment type="caution">
    <text evidence="2">The sequence shown here is derived from an EMBL/GenBank/DDBJ whole genome shotgun (WGS) entry which is preliminary data.</text>
</comment>
<name>A0A5D9C3Q3_9SPHN</name>
<reference evidence="2 3" key="1">
    <citation type="submission" date="2019-08" db="EMBL/GenBank/DDBJ databases">
        <authorList>
            <person name="Wang G."/>
            <person name="Xu Z."/>
        </authorList>
    </citation>
    <scope>NUCLEOTIDE SEQUENCE [LARGE SCALE GENOMIC DNA]</scope>
    <source>
        <strain evidence="2 3">ZX</strain>
    </source>
</reference>
<feature type="compositionally biased region" description="Pro residues" evidence="1">
    <location>
        <begin position="1"/>
        <end position="12"/>
    </location>
</feature>
<gene>
    <name evidence="2" type="ORF">FYJ91_11275</name>
</gene>
<evidence type="ECO:0000313" key="3">
    <source>
        <dbReference type="Proteomes" id="UP000322077"/>
    </source>
</evidence>
<accession>A0A5D9C3Q3</accession>
<dbReference type="EMBL" id="VTOU01000003">
    <property type="protein sequence ID" value="TZG25600.1"/>
    <property type="molecule type" value="Genomic_DNA"/>
</dbReference>
<organism evidence="2 3">
    <name type="scientific">Sphingomonas montanisoli</name>
    <dbReference type="NCBI Taxonomy" id="2606412"/>
    <lineage>
        <taxon>Bacteria</taxon>
        <taxon>Pseudomonadati</taxon>
        <taxon>Pseudomonadota</taxon>
        <taxon>Alphaproteobacteria</taxon>
        <taxon>Sphingomonadales</taxon>
        <taxon>Sphingomonadaceae</taxon>
        <taxon>Sphingomonas</taxon>
    </lineage>
</organism>
<keyword evidence="3" id="KW-1185">Reference proteome</keyword>
<sequence length="114" mass="12386">MTPLSLPWPPKELNPNSTAPLRAKMSAKKSYRELCWGLSLSRKGSVPDGPLRLILTFCPPDRRARDDDNMLASFKHGRDGLALALGINDGRFRTSFTVGDVVPGGAVLVEVEPA</sequence>
<feature type="region of interest" description="Disordered" evidence="1">
    <location>
        <begin position="1"/>
        <end position="24"/>
    </location>
</feature>
<evidence type="ECO:0000256" key="1">
    <source>
        <dbReference type="SAM" id="MobiDB-lite"/>
    </source>
</evidence>
<dbReference type="InterPro" id="IPR036614">
    <property type="entry name" value="RusA-like_sf"/>
</dbReference>
<dbReference type="RefSeq" id="WP_149522408.1">
    <property type="nucleotide sequence ID" value="NZ_VTOU01000003.1"/>
</dbReference>
<dbReference type="AlphaFoldDB" id="A0A5D9C3Q3"/>